<gene>
    <name evidence="2" type="ORF">HID58_061963</name>
</gene>
<feature type="compositionally biased region" description="Basic and acidic residues" evidence="1">
    <location>
        <begin position="367"/>
        <end position="380"/>
    </location>
</feature>
<evidence type="ECO:0000313" key="3">
    <source>
        <dbReference type="Proteomes" id="UP000824890"/>
    </source>
</evidence>
<dbReference type="Proteomes" id="UP000824890">
    <property type="component" value="Unassembled WGS sequence"/>
</dbReference>
<comment type="caution">
    <text evidence="2">The sequence shown here is derived from an EMBL/GenBank/DDBJ whole genome shotgun (WGS) entry which is preliminary data.</text>
</comment>
<keyword evidence="3" id="KW-1185">Reference proteome</keyword>
<organism evidence="2 3">
    <name type="scientific">Brassica napus</name>
    <name type="common">Rape</name>
    <dbReference type="NCBI Taxonomy" id="3708"/>
    <lineage>
        <taxon>Eukaryota</taxon>
        <taxon>Viridiplantae</taxon>
        <taxon>Streptophyta</taxon>
        <taxon>Embryophyta</taxon>
        <taxon>Tracheophyta</taxon>
        <taxon>Spermatophyta</taxon>
        <taxon>Magnoliopsida</taxon>
        <taxon>eudicotyledons</taxon>
        <taxon>Gunneridae</taxon>
        <taxon>Pentapetalae</taxon>
        <taxon>rosids</taxon>
        <taxon>malvids</taxon>
        <taxon>Brassicales</taxon>
        <taxon>Brassicaceae</taxon>
        <taxon>Brassiceae</taxon>
        <taxon>Brassica</taxon>
    </lineage>
</organism>
<dbReference type="PANTHER" id="PTHR33640:SF11">
    <property type="entry name" value="NUCLEOLAR-LIKE PROTEIN"/>
    <property type="match status" value="1"/>
</dbReference>
<name>A0ABQ8A019_BRANA</name>
<proteinExistence type="predicted"/>
<accession>A0ABQ8A019</accession>
<protein>
    <submittedName>
        <fullName evidence="2">Uncharacterized protein</fullName>
    </submittedName>
</protein>
<evidence type="ECO:0000256" key="1">
    <source>
        <dbReference type="SAM" id="MobiDB-lite"/>
    </source>
</evidence>
<feature type="compositionally biased region" description="Basic and acidic residues" evidence="1">
    <location>
        <begin position="341"/>
        <end position="359"/>
    </location>
</feature>
<feature type="region of interest" description="Disordered" evidence="1">
    <location>
        <begin position="19"/>
        <end position="52"/>
    </location>
</feature>
<feature type="compositionally biased region" description="Polar residues" evidence="1">
    <location>
        <begin position="153"/>
        <end position="172"/>
    </location>
</feature>
<dbReference type="PANTHER" id="PTHR33640">
    <property type="entry name" value="TRANSMEMBRANE PROTEIN"/>
    <property type="match status" value="1"/>
</dbReference>
<sequence>MKLYLHFFLEFENRKVKADTERGENSHVAGNVDGTADVSGRNKRKHADRGAESRKKNVLCHLAASSKGNIDTDMKNFLEDLVQASFTTFGEKFCQQFSDRLGKIETEVTQLRTASERTGQFETVVTDRLEKIEAEVTQLRTTLVVTELMGKSDQASGPSMTKINSGPSTSKKGTAPSKKKAVKNQELKTADSCVNLPHAKVTQSSASDLRMVAKLCYQLVIMFEDSGLTRFLINRHLAFVLGNAIVITIVAKCGLFVGQEPDARRNSNDFYDEFVRESSRKEQSLHTDMVCRESEAKQSTEDKGEKQKKTDNSAKQSSGEENSKKDVTVKRQRQIITQKQESPKKSYERSRSEKLEGSKKSSCGRLKRSETERPADDSDDELRYKIESFIARQRRNQKDEEFCIV</sequence>
<dbReference type="EMBL" id="JAGKQM010000014">
    <property type="protein sequence ID" value="KAH0885867.1"/>
    <property type="molecule type" value="Genomic_DNA"/>
</dbReference>
<feature type="region of interest" description="Disordered" evidence="1">
    <location>
        <begin position="285"/>
        <end position="380"/>
    </location>
</feature>
<feature type="compositionally biased region" description="Basic and acidic residues" evidence="1">
    <location>
        <begin position="285"/>
        <end position="312"/>
    </location>
</feature>
<feature type="region of interest" description="Disordered" evidence="1">
    <location>
        <begin position="151"/>
        <end position="183"/>
    </location>
</feature>
<reference evidence="2 3" key="1">
    <citation type="submission" date="2021-05" db="EMBL/GenBank/DDBJ databases">
        <title>Genome Assembly of Synthetic Allotetraploid Brassica napus Reveals Homoeologous Exchanges between Subgenomes.</title>
        <authorList>
            <person name="Davis J.T."/>
        </authorList>
    </citation>
    <scope>NUCLEOTIDE SEQUENCE [LARGE SCALE GENOMIC DNA]</scope>
    <source>
        <strain evidence="3">cv. Da-Ae</strain>
        <tissue evidence="2">Seedling</tissue>
    </source>
</reference>
<evidence type="ECO:0000313" key="2">
    <source>
        <dbReference type="EMBL" id="KAH0885867.1"/>
    </source>
</evidence>